<reference evidence="3" key="1">
    <citation type="submission" date="2019-04" db="EMBL/GenBank/DDBJ databases">
        <title>Evolution of Biomass-Degrading Anaerobic Consortia Revealed by Metagenomics.</title>
        <authorList>
            <person name="Peng X."/>
        </authorList>
    </citation>
    <scope>NUCLEOTIDE SEQUENCE</scope>
    <source>
        <strain evidence="3">SIG551</strain>
    </source>
</reference>
<accession>A0A928KUJ7</accession>
<proteinExistence type="predicted"/>
<protein>
    <recommendedName>
        <fullName evidence="2">MobA/VirD2-like nuclease domain-containing protein</fullName>
    </recommendedName>
</protein>
<gene>
    <name evidence="3" type="ORF">E7512_06410</name>
</gene>
<evidence type="ECO:0000256" key="1">
    <source>
        <dbReference type="SAM" id="MobiDB-lite"/>
    </source>
</evidence>
<organism evidence="3 4">
    <name type="scientific">Faecalispora sporosphaeroides</name>
    <dbReference type="NCBI Taxonomy" id="1549"/>
    <lineage>
        <taxon>Bacteria</taxon>
        <taxon>Bacillati</taxon>
        <taxon>Bacillota</taxon>
        <taxon>Clostridia</taxon>
        <taxon>Eubacteriales</taxon>
        <taxon>Oscillospiraceae</taxon>
        <taxon>Faecalispora</taxon>
    </lineage>
</organism>
<comment type="caution">
    <text evidence="3">The sequence shown here is derived from an EMBL/GenBank/DDBJ whole genome shotgun (WGS) entry which is preliminary data.</text>
</comment>
<dbReference type="EMBL" id="SVNY01000003">
    <property type="protein sequence ID" value="MBE6833201.1"/>
    <property type="molecule type" value="Genomic_DNA"/>
</dbReference>
<feature type="region of interest" description="Disordered" evidence="1">
    <location>
        <begin position="290"/>
        <end position="340"/>
    </location>
</feature>
<dbReference type="Pfam" id="PF03432">
    <property type="entry name" value="Relaxase"/>
    <property type="match status" value="1"/>
</dbReference>
<sequence>MATFTPIKNQKQTRGALLGTMLYIMDRRKTTHEGQSLVSGVNCNAYTSYLEMMTTKQQYRKTDKRQFFQFVQSFPEDTNLTPQEVHRIGLEFAARQFSDYEVLVATHCDTDNLHNHLLVNSVSFKTGKKLHQNHDDLVQHRKVNDEICMAHGQPVLEGYHKGQKKKRALAGEYRAAERGGSWKFTLIKAIEEALLYSPDRESFIQNMEYEGYKVQWSDNRKYITYTCPNGMKCRDNKLHDETYLKENVEKLFAYRQTTGFVPLTPEPPEGWLGQLEQARHLGEDVISFGKNLESTGDVPPPLAPPTWTDSKQRQREALKKLAQGHKLQSEQEQEYVPHLR</sequence>
<feature type="domain" description="MobA/VirD2-like nuclease" evidence="2">
    <location>
        <begin position="23"/>
        <end position="152"/>
    </location>
</feature>
<feature type="compositionally biased region" description="Basic and acidic residues" evidence="1">
    <location>
        <begin position="310"/>
        <end position="319"/>
    </location>
</feature>
<name>A0A928KUJ7_9FIRM</name>
<evidence type="ECO:0000313" key="3">
    <source>
        <dbReference type="EMBL" id="MBE6833201.1"/>
    </source>
</evidence>
<evidence type="ECO:0000313" key="4">
    <source>
        <dbReference type="Proteomes" id="UP000754750"/>
    </source>
</evidence>
<dbReference type="RefSeq" id="WP_326840244.1">
    <property type="nucleotide sequence ID" value="NZ_JBKWRC010000009.1"/>
</dbReference>
<dbReference type="InterPro" id="IPR005094">
    <property type="entry name" value="Endonuclease_MobA/VirD2"/>
</dbReference>
<dbReference type="Proteomes" id="UP000754750">
    <property type="component" value="Unassembled WGS sequence"/>
</dbReference>
<dbReference type="AlphaFoldDB" id="A0A928KUJ7"/>
<evidence type="ECO:0000259" key="2">
    <source>
        <dbReference type="Pfam" id="PF03432"/>
    </source>
</evidence>